<dbReference type="GeneID" id="28940305"/>
<dbReference type="FunFam" id="2.40.30.10:FF:000020">
    <property type="entry name" value="Translation elongation factor EF-1"/>
    <property type="match status" value="1"/>
</dbReference>
<reference evidence="16" key="1">
    <citation type="journal article" date="2016" name="Nat. Commun.">
        <title>Genome analysis of three Pneumocystis species reveals adaptation mechanisms to life exclusively in mammalian hosts.</title>
        <authorList>
            <person name="Ma L."/>
            <person name="Chen Z."/>
            <person name="Huang D.W."/>
            <person name="Kutty G."/>
            <person name="Ishihara M."/>
            <person name="Wang H."/>
            <person name="Abouelleil A."/>
            <person name="Bishop L."/>
            <person name="Davey E."/>
            <person name="Deng R."/>
            <person name="Deng X."/>
            <person name="Fan L."/>
            <person name="Fantoni G."/>
            <person name="Fitzgerald M."/>
            <person name="Gogineni E."/>
            <person name="Goldberg J.M."/>
            <person name="Handley G."/>
            <person name="Hu X."/>
            <person name="Huber C."/>
            <person name="Jiao X."/>
            <person name="Jones K."/>
            <person name="Levin J.Z."/>
            <person name="Liu Y."/>
            <person name="Macdonald P."/>
            <person name="Melnikov A."/>
            <person name="Raley C."/>
            <person name="Sassi M."/>
            <person name="Sherman B.T."/>
            <person name="Song X."/>
            <person name="Sykes S."/>
            <person name="Tran B."/>
            <person name="Walsh L."/>
            <person name="Xia Y."/>
            <person name="Yang J."/>
            <person name="Young S."/>
            <person name="Zeng Q."/>
            <person name="Zheng X."/>
            <person name="Stephens R."/>
            <person name="Nusbaum C."/>
            <person name="Birren B.W."/>
            <person name="Azadi P."/>
            <person name="Lempicki R.A."/>
            <person name="Cuomo C.A."/>
            <person name="Kovacs J.A."/>
        </authorList>
    </citation>
    <scope>NUCLEOTIDE SEQUENCE [LARGE SCALE GENOMIC DNA]</scope>
    <source>
        <strain evidence="16">RU7</strain>
    </source>
</reference>
<dbReference type="FunFam" id="3.40.50.300:FF:000503">
    <property type="entry name" value="Peptide chain release factor subunit 3"/>
    <property type="match status" value="1"/>
</dbReference>
<evidence type="ECO:0000313" key="16">
    <source>
        <dbReference type="Proteomes" id="UP000053447"/>
    </source>
</evidence>
<feature type="domain" description="Tr-type G" evidence="14">
    <location>
        <begin position="216"/>
        <end position="449"/>
    </location>
</feature>
<dbReference type="Pfam" id="PF00009">
    <property type="entry name" value="GTP_EFTU"/>
    <property type="match status" value="1"/>
</dbReference>
<keyword evidence="5" id="KW-0597">Phosphoprotein</keyword>
<comment type="caution">
    <text evidence="15">The sequence shown here is derived from an EMBL/GenBank/DDBJ whole genome shotgun (WGS) entry which is preliminary data.</text>
</comment>
<evidence type="ECO:0000256" key="5">
    <source>
        <dbReference type="ARBA" id="ARBA00022553"/>
    </source>
</evidence>
<dbReference type="InterPro" id="IPR027417">
    <property type="entry name" value="P-loop_NTPase"/>
</dbReference>
<dbReference type="Pfam" id="PF03144">
    <property type="entry name" value="GTP_EFTU_D2"/>
    <property type="match status" value="1"/>
</dbReference>
<dbReference type="GO" id="GO:0018444">
    <property type="term" value="C:translation release factor complex"/>
    <property type="evidence" value="ECO:0007669"/>
    <property type="project" value="EnsemblFungi"/>
</dbReference>
<dbReference type="SUPFAM" id="SSF50447">
    <property type="entry name" value="Translation proteins"/>
    <property type="match status" value="1"/>
</dbReference>
<keyword evidence="8" id="KW-0648">Protein biosynthesis</keyword>
<dbReference type="GO" id="GO:0043022">
    <property type="term" value="F:ribosome binding"/>
    <property type="evidence" value="ECO:0007669"/>
    <property type="project" value="EnsemblFungi"/>
</dbReference>
<dbReference type="InterPro" id="IPR000795">
    <property type="entry name" value="T_Tr_GTP-bd_dom"/>
</dbReference>
<evidence type="ECO:0000313" key="15">
    <source>
        <dbReference type="EMBL" id="KTW30504.1"/>
    </source>
</evidence>
<dbReference type="InterPro" id="IPR050100">
    <property type="entry name" value="TRAFAC_GTPase_members"/>
</dbReference>
<dbReference type="Gene3D" id="3.40.50.300">
    <property type="entry name" value="P-loop containing nucleotide triphosphate hydrolases"/>
    <property type="match status" value="1"/>
</dbReference>
<name>A0A0W4ZQ53_PNEJ7</name>
<dbReference type="CDD" id="cd01883">
    <property type="entry name" value="EF1_alpha"/>
    <property type="match status" value="1"/>
</dbReference>
<dbReference type="EMBL" id="LFWA01000007">
    <property type="protein sequence ID" value="KTW30504.1"/>
    <property type="molecule type" value="Genomic_DNA"/>
</dbReference>
<gene>
    <name evidence="15" type="ORF">T551_01787</name>
</gene>
<dbReference type="eggNOG" id="KOG0459">
    <property type="taxonomic scope" value="Eukaryota"/>
</dbReference>
<proteinExistence type="inferred from homology"/>
<dbReference type="InterPro" id="IPR009001">
    <property type="entry name" value="Transl_elong_EF1A/Init_IF2_C"/>
</dbReference>
<dbReference type="InterPro" id="IPR009000">
    <property type="entry name" value="Transl_B-barrel_sf"/>
</dbReference>
<evidence type="ECO:0000256" key="3">
    <source>
        <dbReference type="ARBA" id="ARBA00015765"/>
    </source>
</evidence>
<dbReference type="InterPro" id="IPR054696">
    <property type="entry name" value="GTP-eEF1A_C"/>
</dbReference>
<keyword evidence="16" id="KW-1185">Reference proteome</keyword>
<dbReference type="OrthoDB" id="342024at2759"/>
<evidence type="ECO:0000256" key="2">
    <source>
        <dbReference type="ARBA" id="ARBA00007249"/>
    </source>
</evidence>
<dbReference type="GO" id="GO:0003924">
    <property type="term" value="F:GTPase activity"/>
    <property type="evidence" value="ECO:0007669"/>
    <property type="project" value="EnsemblFungi"/>
</dbReference>
<dbReference type="GO" id="GO:0003747">
    <property type="term" value="F:translation release factor activity"/>
    <property type="evidence" value="ECO:0007669"/>
    <property type="project" value="EnsemblFungi"/>
</dbReference>
<keyword evidence="4" id="KW-0963">Cytoplasm</keyword>
<dbReference type="GO" id="GO:0005829">
    <property type="term" value="C:cytosol"/>
    <property type="evidence" value="ECO:0007669"/>
    <property type="project" value="GOC"/>
</dbReference>
<dbReference type="CDD" id="cd04089">
    <property type="entry name" value="eRF3_II"/>
    <property type="match status" value="1"/>
</dbReference>
<evidence type="ECO:0000259" key="14">
    <source>
        <dbReference type="PROSITE" id="PS51722"/>
    </source>
</evidence>
<evidence type="ECO:0000256" key="7">
    <source>
        <dbReference type="ARBA" id="ARBA00022741"/>
    </source>
</evidence>
<dbReference type="SUPFAM" id="SSF52540">
    <property type="entry name" value="P-loop containing nucleoside triphosphate hydrolases"/>
    <property type="match status" value="1"/>
</dbReference>
<dbReference type="CDD" id="cd03704">
    <property type="entry name" value="eRF3_C_III"/>
    <property type="match status" value="1"/>
</dbReference>
<comment type="subcellular location">
    <subcellularLocation>
        <location evidence="1">Cytoplasm</location>
    </subcellularLocation>
</comment>
<evidence type="ECO:0000256" key="10">
    <source>
        <dbReference type="ARBA" id="ARBA00029585"/>
    </source>
</evidence>
<comment type="similarity">
    <text evidence="2">Belongs to the TRAFAC class translation factor GTPase superfamily. Classic translation factor GTPase family. EF-Tu/EF-1A subfamily.</text>
</comment>
<organism evidence="15 16">
    <name type="scientific">Pneumocystis jirovecii (strain RU7)</name>
    <name type="common">Human pneumocystis pneumonia agent</name>
    <dbReference type="NCBI Taxonomy" id="1408657"/>
    <lineage>
        <taxon>Eukaryota</taxon>
        <taxon>Fungi</taxon>
        <taxon>Dikarya</taxon>
        <taxon>Ascomycota</taxon>
        <taxon>Taphrinomycotina</taxon>
        <taxon>Pneumocystomycetes</taxon>
        <taxon>Pneumocystaceae</taxon>
        <taxon>Pneumocystis</taxon>
    </lineage>
</organism>
<dbReference type="InterPro" id="IPR003285">
    <property type="entry name" value="Sup35"/>
</dbReference>
<dbReference type="GO" id="GO:0010494">
    <property type="term" value="C:cytoplasmic stress granule"/>
    <property type="evidence" value="ECO:0007669"/>
    <property type="project" value="EnsemblFungi"/>
</dbReference>
<dbReference type="InterPro" id="IPR031157">
    <property type="entry name" value="G_TR_CS"/>
</dbReference>
<protein>
    <recommendedName>
        <fullName evidence="3">Eukaryotic peptide chain release factor GTP-binding subunit</fullName>
    </recommendedName>
    <alternativeName>
        <fullName evidence="13">ERF-3</fullName>
    </alternativeName>
    <alternativeName>
        <fullName evidence="12">ERF2</fullName>
    </alternativeName>
    <alternativeName>
        <fullName evidence="10">Polypeptide release factor 3</fullName>
    </alternativeName>
    <alternativeName>
        <fullName evidence="11">Translation release factor 3</fullName>
    </alternativeName>
</protein>
<keyword evidence="7" id="KW-0547">Nucleotide-binding</keyword>
<evidence type="ECO:0000256" key="9">
    <source>
        <dbReference type="ARBA" id="ARBA00023134"/>
    </source>
</evidence>
<evidence type="ECO:0000256" key="1">
    <source>
        <dbReference type="ARBA" id="ARBA00004496"/>
    </source>
</evidence>
<evidence type="ECO:0000256" key="11">
    <source>
        <dbReference type="ARBA" id="ARBA00030210"/>
    </source>
</evidence>
<dbReference type="PRINTS" id="PR00315">
    <property type="entry name" value="ELONGATNFCT"/>
</dbReference>
<dbReference type="GO" id="GO:0005525">
    <property type="term" value="F:GTP binding"/>
    <property type="evidence" value="ECO:0007669"/>
    <property type="project" value="UniProtKB-KW"/>
</dbReference>
<dbReference type="GO" id="GO:0000288">
    <property type="term" value="P:nuclear-transcribed mRNA catabolic process, deadenylation-dependent decay"/>
    <property type="evidence" value="ECO:0007669"/>
    <property type="project" value="EnsemblFungi"/>
</dbReference>
<dbReference type="GO" id="GO:0042802">
    <property type="term" value="F:identical protein binding"/>
    <property type="evidence" value="ECO:0007669"/>
    <property type="project" value="EnsemblFungi"/>
</dbReference>
<accession>A0A0W4ZQ53</accession>
<dbReference type="AlphaFoldDB" id="A0A0W4ZQ53"/>
<dbReference type="PROSITE" id="PS00301">
    <property type="entry name" value="G_TR_1"/>
    <property type="match status" value="1"/>
</dbReference>
<dbReference type="STRING" id="1408657.A0A0W4ZQ53"/>
<keyword evidence="9" id="KW-0342">GTP-binding</keyword>
<dbReference type="VEuPathDB" id="FungiDB:T551_01787"/>
<dbReference type="GO" id="GO:0002184">
    <property type="term" value="P:cytoplasmic translational termination"/>
    <property type="evidence" value="ECO:0007669"/>
    <property type="project" value="EnsemblFungi"/>
</dbReference>
<sequence length="645" mass="73014">MLNDKNDLINVSGRKNTALDDTWENNIDEESSLSQKMEKISMSAEAKEFRPSSTYLQQPMAFLDQRMNYGFNDMSYGYIGQEYNAQAHTVPGYMFCPPENHMQSMQTYVHDPYFAEIEKYSVDKFCNTSPAKVIKIGEPTKPSSVMKTSSKKSEEPVVEANESLYSVSGVDTLSSGLNQEKSRVPVSTDDERRNLDAMDQFQDDIDDEIIQDMYGKEHVNVVFIGHVDAGKSTLGGNILYMTGMVDKRTMEKYEKDAKDIGRESWYLSWALDSTKEERSKGKTVEVGRAYFETEKRRYTILDAPGHKSYVPNMIEGASQADVGVLVISARKGEYETGFEKGGQTREHAMLAKTQGITNLIVVINKMDDPTVEWSKERYDECTNKLLRFLKKELGYNPKTNFVFMPISAFAGINIKDRVDKKICPWYDGPSLLEYLDQMDTFERKIKAPLMIPIQAKYRDMGLVIEGKIESGYVKKGSSLILMPNKNIIEVTALYNEMEEIQIARCGDQVKLRIRGIEEDDVMSGCILSSISNPVHTAKIFEAQIAILEVKNLLTSGYSCIIHIHTVVQDVTFLKLLYKLDKVTNRRSKKPPPFATKGMKIVALLDVASPICIETYERHSQLGRFILRNEGVTVAIGKVTKLISEE</sequence>
<dbReference type="PRINTS" id="PR01343">
    <property type="entry name" value="YEASTERF"/>
</dbReference>
<evidence type="ECO:0000256" key="13">
    <source>
        <dbReference type="ARBA" id="ARBA00031881"/>
    </source>
</evidence>
<dbReference type="RefSeq" id="XP_018229795.1">
    <property type="nucleotide sequence ID" value="XM_018374050.1"/>
</dbReference>
<evidence type="ECO:0000256" key="4">
    <source>
        <dbReference type="ARBA" id="ARBA00022490"/>
    </source>
</evidence>
<keyword evidence="6" id="KW-0677">Repeat</keyword>
<dbReference type="Proteomes" id="UP000053447">
    <property type="component" value="Unassembled WGS sequence"/>
</dbReference>
<dbReference type="PROSITE" id="PS51722">
    <property type="entry name" value="G_TR_2"/>
    <property type="match status" value="1"/>
</dbReference>
<dbReference type="SUPFAM" id="SSF50465">
    <property type="entry name" value="EF-Tu/eEF-1alpha/eIF2-gamma C-terminal domain"/>
    <property type="match status" value="1"/>
</dbReference>
<dbReference type="Pfam" id="PF22594">
    <property type="entry name" value="GTP-eEF1A_C"/>
    <property type="match status" value="1"/>
</dbReference>
<evidence type="ECO:0000256" key="8">
    <source>
        <dbReference type="ARBA" id="ARBA00022917"/>
    </source>
</evidence>
<dbReference type="Gene3D" id="2.40.30.10">
    <property type="entry name" value="Translation factors"/>
    <property type="match status" value="2"/>
</dbReference>
<dbReference type="PANTHER" id="PTHR23115">
    <property type="entry name" value="TRANSLATION FACTOR"/>
    <property type="match status" value="1"/>
</dbReference>
<evidence type="ECO:0000256" key="12">
    <source>
        <dbReference type="ARBA" id="ARBA00030845"/>
    </source>
</evidence>
<dbReference type="InterPro" id="IPR004161">
    <property type="entry name" value="EFTu-like_2"/>
</dbReference>
<evidence type="ECO:0000256" key="6">
    <source>
        <dbReference type="ARBA" id="ARBA00022737"/>
    </source>
</evidence>